<dbReference type="OrthoDB" id="1121502at2"/>
<dbReference type="AlphaFoldDB" id="A0A3S9NY84"/>
<evidence type="ECO:0000313" key="2">
    <source>
        <dbReference type="EMBL" id="AZQ60912.1"/>
    </source>
</evidence>
<accession>A0A3S9NY84</accession>
<feature type="domain" description="Putative beta-lactamase-inhibitor-like PepSY-like" evidence="1">
    <location>
        <begin position="52"/>
        <end position="136"/>
    </location>
</feature>
<sequence>MNNFTKIFFALISSLLFASCQVEKPSIVIQSNLERHFPEAKDIVWELEGDEWEAEFTMHGIDCEVEYSKNGDWVETELSLDENQVPENIINAVEKEGDFDIAETEVTITAEVIIYGVLVKQDDKEKVIYISEAGIILEIEELA</sequence>
<dbReference type="EMBL" id="CP034562">
    <property type="protein sequence ID" value="AZQ60912.1"/>
    <property type="molecule type" value="Genomic_DNA"/>
</dbReference>
<gene>
    <name evidence="2" type="ORF">EI427_01385</name>
</gene>
<dbReference type="Pfam" id="PF11396">
    <property type="entry name" value="PepSY_like"/>
    <property type="match status" value="1"/>
</dbReference>
<reference evidence="2 3" key="1">
    <citation type="submission" date="2018-12" db="EMBL/GenBank/DDBJ databases">
        <title>Flammeovirga pectinis sp. nov., isolated from the gut of the Korean scallop, Patinopecten yessoensis.</title>
        <authorList>
            <person name="Bae J.-W."/>
            <person name="Jeong Y.-S."/>
            <person name="Kang W."/>
        </authorList>
    </citation>
    <scope>NUCLEOTIDE SEQUENCE [LARGE SCALE GENOMIC DNA]</scope>
    <source>
        <strain evidence="2 3">L12M1</strain>
    </source>
</reference>
<dbReference type="InterPro" id="IPR021533">
    <property type="entry name" value="PepSY-like"/>
</dbReference>
<dbReference type="RefSeq" id="WP_126610881.1">
    <property type="nucleotide sequence ID" value="NZ_CP034562.1"/>
</dbReference>
<evidence type="ECO:0000313" key="3">
    <source>
        <dbReference type="Proteomes" id="UP000267268"/>
    </source>
</evidence>
<protein>
    <recommendedName>
        <fullName evidence="1">Putative beta-lactamase-inhibitor-like PepSY-like domain-containing protein</fullName>
    </recommendedName>
</protein>
<dbReference type="SUPFAM" id="SSF160574">
    <property type="entry name" value="BT0923-like"/>
    <property type="match status" value="1"/>
</dbReference>
<dbReference type="KEGG" id="fll:EI427_01385"/>
<keyword evidence="3" id="KW-1185">Reference proteome</keyword>
<dbReference type="PROSITE" id="PS51257">
    <property type="entry name" value="PROKAR_LIPOPROTEIN"/>
    <property type="match status" value="1"/>
</dbReference>
<proteinExistence type="predicted"/>
<dbReference type="Proteomes" id="UP000267268">
    <property type="component" value="Chromosome 1"/>
</dbReference>
<evidence type="ECO:0000259" key="1">
    <source>
        <dbReference type="Pfam" id="PF11396"/>
    </source>
</evidence>
<organism evidence="2 3">
    <name type="scientific">Flammeovirga pectinis</name>
    <dbReference type="NCBI Taxonomy" id="2494373"/>
    <lineage>
        <taxon>Bacteria</taxon>
        <taxon>Pseudomonadati</taxon>
        <taxon>Bacteroidota</taxon>
        <taxon>Cytophagia</taxon>
        <taxon>Cytophagales</taxon>
        <taxon>Flammeovirgaceae</taxon>
        <taxon>Flammeovirga</taxon>
    </lineage>
</organism>
<name>A0A3S9NY84_9BACT</name>
<dbReference type="Gene3D" id="3.10.450.360">
    <property type="match status" value="1"/>
</dbReference>